<accession>A0AAV3Q806</accession>
<dbReference type="EMBL" id="BAABME010003799">
    <property type="protein sequence ID" value="GAA0160184.1"/>
    <property type="molecule type" value="Genomic_DNA"/>
</dbReference>
<organism evidence="1 2">
    <name type="scientific">Lithospermum erythrorhizon</name>
    <name type="common">Purple gromwell</name>
    <name type="synonym">Lithospermum officinale var. erythrorhizon</name>
    <dbReference type="NCBI Taxonomy" id="34254"/>
    <lineage>
        <taxon>Eukaryota</taxon>
        <taxon>Viridiplantae</taxon>
        <taxon>Streptophyta</taxon>
        <taxon>Embryophyta</taxon>
        <taxon>Tracheophyta</taxon>
        <taxon>Spermatophyta</taxon>
        <taxon>Magnoliopsida</taxon>
        <taxon>eudicotyledons</taxon>
        <taxon>Gunneridae</taxon>
        <taxon>Pentapetalae</taxon>
        <taxon>asterids</taxon>
        <taxon>lamiids</taxon>
        <taxon>Boraginales</taxon>
        <taxon>Boraginaceae</taxon>
        <taxon>Boraginoideae</taxon>
        <taxon>Lithospermeae</taxon>
        <taxon>Lithospermum</taxon>
    </lineage>
</organism>
<gene>
    <name evidence="1" type="ORF">LIER_16793</name>
</gene>
<keyword evidence="2" id="KW-1185">Reference proteome</keyword>
<sequence length="97" mass="10758">MLRNPILVESYAIPNPKHCNLPAPALRVFADALVIVDVNGPAIHIGEYKRQQNTTDDQGTPFLFEHTKESENMRRCGVGCFEVGGYGVRIGCVREES</sequence>
<dbReference type="AlphaFoldDB" id="A0AAV3Q806"/>
<comment type="caution">
    <text evidence="1">The sequence shown here is derived from an EMBL/GenBank/DDBJ whole genome shotgun (WGS) entry which is preliminary data.</text>
</comment>
<protein>
    <submittedName>
        <fullName evidence="1">Uncharacterized protein</fullName>
    </submittedName>
</protein>
<proteinExistence type="predicted"/>
<reference evidence="1 2" key="1">
    <citation type="submission" date="2024-01" db="EMBL/GenBank/DDBJ databases">
        <title>The complete chloroplast genome sequence of Lithospermum erythrorhizon: insights into the phylogenetic relationship among Boraginaceae species and the maternal lineages of purple gromwells.</title>
        <authorList>
            <person name="Okada T."/>
            <person name="Watanabe K."/>
        </authorList>
    </citation>
    <scope>NUCLEOTIDE SEQUENCE [LARGE SCALE GENOMIC DNA]</scope>
</reference>
<evidence type="ECO:0000313" key="2">
    <source>
        <dbReference type="Proteomes" id="UP001454036"/>
    </source>
</evidence>
<name>A0AAV3Q806_LITER</name>
<evidence type="ECO:0000313" key="1">
    <source>
        <dbReference type="EMBL" id="GAA0160184.1"/>
    </source>
</evidence>
<dbReference type="Proteomes" id="UP001454036">
    <property type="component" value="Unassembled WGS sequence"/>
</dbReference>